<protein>
    <submittedName>
        <fullName evidence="3">Uncharacterized protein</fullName>
    </submittedName>
</protein>
<name>A0A914GVD0_GLORO</name>
<dbReference type="AlphaFoldDB" id="A0A914GVD0"/>
<sequence length="143" mass="16019">MVAQRSPAKRSMCDRSMDRGTGPVEDEAHLRKSIPAGREQPFGQSLARRSAGTVISRKLEKKIKAFDHSEFWAIAENGGREFAQTVEIGGKQFKSANVVFEQRPNIFPNDFQTAASECGCSKAKIGLFGVEKWPMRWRNSTTR</sequence>
<dbReference type="Proteomes" id="UP000887572">
    <property type="component" value="Unplaced"/>
</dbReference>
<dbReference type="WBParaSite" id="Gr19_v10_g11530.t1">
    <property type="protein sequence ID" value="Gr19_v10_g11530.t1"/>
    <property type="gene ID" value="Gr19_v10_g11530"/>
</dbReference>
<proteinExistence type="predicted"/>
<evidence type="ECO:0000256" key="1">
    <source>
        <dbReference type="SAM" id="MobiDB-lite"/>
    </source>
</evidence>
<keyword evidence="2" id="KW-1185">Reference proteome</keyword>
<reference evidence="3" key="1">
    <citation type="submission" date="2022-11" db="UniProtKB">
        <authorList>
            <consortium name="WormBaseParasite"/>
        </authorList>
    </citation>
    <scope>IDENTIFICATION</scope>
</reference>
<organism evidence="2 3">
    <name type="scientific">Globodera rostochiensis</name>
    <name type="common">Golden nematode worm</name>
    <name type="synonym">Heterodera rostochiensis</name>
    <dbReference type="NCBI Taxonomy" id="31243"/>
    <lineage>
        <taxon>Eukaryota</taxon>
        <taxon>Metazoa</taxon>
        <taxon>Ecdysozoa</taxon>
        <taxon>Nematoda</taxon>
        <taxon>Chromadorea</taxon>
        <taxon>Rhabditida</taxon>
        <taxon>Tylenchina</taxon>
        <taxon>Tylenchomorpha</taxon>
        <taxon>Tylenchoidea</taxon>
        <taxon>Heteroderidae</taxon>
        <taxon>Heteroderinae</taxon>
        <taxon>Globodera</taxon>
    </lineage>
</organism>
<accession>A0A914GVD0</accession>
<feature type="region of interest" description="Disordered" evidence="1">
    <location>
        <begin position="1"/>
        <end position="47"/>
    </location>
</feature>
<evidence type="ECO:0000313" key="2">
    <source>
        <dbReference type="Proteomes" id="UP000887572"/>
    </source>
</evidence>
<evidence type="ECO:0000313" key="3">
    <source>
        <dbReference type="WBParaSite" id="Gr19_v10_g11530.t1"/>
    </source>
</evidence>